<dbReference type="GO" id="GO:0006508">
    <property type="term" value="P:proteolysis"/>
    <property type="evidence" value="ECO:0007669"/>
    <property type="project" value="UniProtKB-KW"/>
</dbReference>
<dbReference type="GO" id="GO:0005737">
    <property type="term" value="C:cytoplasm"/>
    <property type="evidence" value="ECO:0007669"/>
    <property type="project" value="UniProtKB-SubCell"/>
</dbReference>
<evidence type="ECO:0000313" key="18">
    <source>
        <dbReference type="EMBL" id="KAJ7097933.1"/>
    </source>
</evidence>
<protein>
    <recommendedName>
        <fullName evidence="5 15">Dipeptidyl peptidase 3</fullName>
        <ecNumber evidence="4 15">3.4.14.4</ecNumber>
    </recommendedName>
    <alternativeName>
        <fullName evidence="13 15">Dipeptidyl aminopeptidase III</fullName>
    </alternativeName>
    <alternativeName>
        <fullName evidence="14 15">Dipeptidyl peptidase III</fullName>
    </alternativeName>
</protein>
<keyword evidence="6 15" id="KW-0031">Aminopeptidase</keyword>
<dbReference type="Proteomes" id="UP001222325">
    <property type="component" value="Unassembled WGS sequence"/>
</dbReference>
<keyword evidence="9 15" id="KW-0479">Metal-binding</keyword>
<dbReference type="GO" id="GO:0046872">
    <property type="term" value="F:metal ion binding"/>
    <property type="evidence" value="ECO:0007669"/>
    <property type="project" value="UniProtKB-KW"/>
</dbReference>
<evidence type="ECO:0000256" key="14">
    <source>
        <dbReference type="ARBA" id="ARBA00032119"/>
    </source>
</evidence>
<dbReference type="GO" id="GO:0004177">
    <property type="term" value="F:aminopeptidase activity"/>
    <property type="evidence" value="ECO:0007669"/>
    <property type="project" value="UniProtKB-KW"/>
</dbReference>
<dbReference type="PANTHER" id="PTHR23422">
    <property type="entry name" value="DIPEPTIDYL PEPTIDASE III-RELATED"/>
    <property type="match status" value="1"/>
</dbReference>
<proteinExistence type="inferred from homology"/>
<evidence type="ECO:0000256" key="8">
    <source>
        <dbReference type="ARBA" id="ARBA00022670"/>
    </source>
</evidence>
<evidence type="ECO:0000256" key="7">
    <source>
        <dbReference type="ARBA" id="ARBA00022490"/>
    </source>
</evidence>
<keyword evidence="19" id="KW-1185">Reference proteome</keyword>
<evidence type="ECO:0000256" key="9">
    <source>
        <dbReference type="ARBA" id="ARBA00022723"/>
    </source>
</evidence>
<dbReference type="Gene3D" id="3.30.540.30">
    <property type="match status" value="2"/>
</dbReference>
<accession>A0AAD6XWI4</accession>
<gene>
    <name evidence="18" type="ORF">B0H15DRAFT_772825</name>
</gene>
<evidence type="ECO:0000256" key="5">
    <source>
        <dbReference type="ARBA" id="ARBA00014713"/>
    </source>
</evidence>
<name>A0AAD6XWI4_9AGAR</name>
<evidence type="ECO:0000256" key="6">
    <source>
        <dbReference type="ARBA" id="ARBA00022438"/>
    </source>
</evidence>
<dbReference type="EMBL" id="JARJCN010000009">
    <property type="protein sequence ID" value="KAJ7097933.1"/>
    <property type="molecule type" value="Genomic_DNA"/>
</dbReference>
<evidence type="ECO:0000256" key="16">
    <source>
        <dbReference type="PIRSR" id="PIRSR007828-1"/>
    </source>
</evidence>
<dbReference type="FunFam" id="3.30.540.30:FF:000001">
    <property type="entry name" value="Dipeptidyl peptidase 3"/>
    <property type="match status" value="1"/>
</dbReference>
<comment type="similarity">
    <text evidence="3 15">Belongs to the peptidase M49 family.</text>
</comment>
<organism evidence="18 19">
    <name type="scientific">Mycena belliarum</name>
    <dbReference type="NCBI Taxonomy" id="1033014"/>
    <lineage>
        <taxon>Eukaryota</taxon>
        <taxon>Fungi</taxon>
        <taxon>Dikarya</taxon>
        <taxon>Basidiomycota</taxon>
        <taxon>Agaricomycotina</taxon>
        <taxon>Agaricomycetes</taxon>
        <taxon>Agaricomycetidae</taxon>
        <taxon>Agaricales</taxon>
        <taxon>Marasmiineae</taxon>
        <taxon>Mycenaceae</taxon>
        <taxon>Mycena</taxon>
    </lineage>
</organism>
<evidence type="ECO:0000256" key="13">
    <source>
        <dbReference type="ARBA" id="ARBA00031288"/>
    </source>
</evidence>
<keyword evidence="12 15" id="KW-0482">Metalloprotease</keyword>
<keyword evidence="11 15" id="KW-0862">Zinc</keyword>
<evidence type="ECO:0000256" key="3">
    <source>
        <dbReference type="ARBA" id="ARBA00010200"/>
    </source>
</evidence>
<evidence type="ECO:0000313" key="19">
    <source>
        <dbReference type="Proteomes" id="UP001222325"/>
    </source>
</evidence>
<keyword evidence="7 15" id="KW-0963">Cytoplasm</keyword>
<comment type="caution">
    <text evidence="18">The sequence shown here is derived from an EMBL/GenBank/DDBJ whole genome shotgun (WGS) entry which is preliminary data.</text>
</comment>
<dbReference type="InterPro" id="IPR005317">
    <property type="entry name" value="Dipeptidyl-peptase3"/>
</dbReference>
<evidence type="ECO:0000256" key="2">
    <source>
        <dbReference type="ARBA" id="ARBA00004496"/>
    </source>
</evidence>
<evidence type="ECO:0000256" key="11">
    <source>
        <dbReference type="ARBA" id="ARBA00022833"/>
    </source>
</evidence>
<dbReference type="PIRSF" id="PIRSF007828">
    <property type="entry name" value="Dipeptidyl-peptidase_III"/>
    <property type="match status" value="1"/>
</dbReference>
<dbReference type="Pfam" id="PF03571">
    <property type="entry name" value="Peptidase_M49"/>
    <property type="match status" value="1"/>
</dbReference>
<sequence length="696" mass="77691">MSSASTLAQERFLADRAPPLCSLDVKKSFDQLSATEKHYTYWLTLASWAGGRIIQEQWTPQATDLYDLLILAFSTKDGKLANLEALQQEAGLSTAEFEGLLQYASQQVLSNLVNFKTFGFTKITPRTSSDKFEAVIKSSANAAQAGPLWDGLKEHIYAVTPDAALFIGKPNQGHISNYYLGETILDQEVADIQAAAEKLGIDILNTRVKKDNSTQFSLLVASAQLKPDVIVDLGRGSTLTVKHGDMQKPLAKAVSSLQEAQKYAQNENQTNMIEGYIKSFNSGSIQDHKDASKHWVKDVGPVVESYIGFVETYLDPYGSRAEWEGFTAIVNKQLSAKYETLVENAPHLIEGLPWGKDFEVDIFRKPDFTALEVVSFATGGIPAGYLFMEIPNYYEIRESTGFKNVSLANILAAKAPDEELTFIHPDDETLYNEWDARAFELQVANHELLGHGSGKLFQEDAEGNKNFSPDKIINPLTGQPITSWYKVGQTPDTVLGEVSSSMEECRAEAVALYLCSNTEILNIFKYTDKKDIEDIQYISFLLMARAGLRALEYWDPSTKKHAHMQARLGIMQHLLQSGIVRLEEVRDRDGLQNLFVRVDRSRALSDGKAIMGKLLVELQVRKSTADGAGARHYYTDLTTPMDVFTPELRNLVLKKKLARKIFVQPTLFIDPNGDVQLKEYPLTPAGVIESWIERKM</sequence>
<dbReference type="GO" id="GO:0008239">
    <property type="term" value="F:dipeptidyl-peptidase activity"/>
    <property type="evidence" value="ECO:0007669"/>
    <property type="project" value="UniProtKB-UniRule"/>
</dbReference>
<evidence type="ECO:0000256" key="15">
    <source>
        <dbReference type="PIRNR" id="PIRNR007828"/>
    </source>
</evidence>
<evidence type="ECO:0000256" key="17">
    <source>
        <dbReference type="PIRSR" id="PIRSR007828-2"/>
    </source>
</evidence>
<dbReference type="PANTHER" id="PTHR23422:SF11">
    <property type="entry name" value="DIPEPTIDYL PEPTIDASE 3"/>
    <property type="match status" value="1"/>
</dbReference>
<dbReference type="EC" id="3.4.14.4" evidence="4 15"/>
<keyword evidence="10 15" id="KW-0378">Hydrolase</keyword>
<evidence type="ECO:0000256" key="12">
    <source>
        <dbReference type="ARBA" id="ARBA00023049"/>
    </source>
</evidence>
<comment type="subcellular location">
    <subcellularLocation>
        <location evidence="2">Cytoplasm</location>
    </subcellularLocation>
</comment>
<evidence type="ECO:0000256" key="1">
    <source>
        <dbReference type="ARBA" id="ARBA00001336"/>
    </source>
</evidence>
<dbReference type="AlphaFoldDB" id="A0AAD6XWI4"/>
<evidence type="ECO:0000256" key="4">
    <source>
        <dbReference type="ARBA" id="ARBA00012063"/>
    </source>
</evidence>
<feature type="binding site" evidence="17">
    <location>
        <position position="451"/>
    </location>
    <ligand>
        <name>Zn(2+)</name>
        <dbReference type="ChEBI" id="CHEBI:29105"/>
        <note>catalytic</note>
    </ligand>
</feature>
<dbReference type="GO" id="GO:0008235">
    <property type="term" value="F:metalloexopeptidase activity"/>
    <property type="evidence" value="ECO:0007669"/>
    <property type="project" value="InterPro"/>
</dbReference>
<feature type="active site" evidence="16">
    <location>
        <position position="447"/>
    </location>
</feature>
<comment type="catalytic activity">
    <reaction evidence="1 15">
        <text>Release of an N-terminal dipeptide from a peptide comprising four or more residues, with broad specificity. Also acts on dipeptidyl 2-naphthylamides.</text>
        <dbReference type="EC" id="3.4.14.4"/>
    </reaction>
</comment>
<evidence type="ECO:0000256" key="10">
    <source>
        <dbReference type="ARBA" id="ARBA00022801"/>
    </source>
</evidence>
<comment type="cofactor">
    <cofactor evidence="15 17">
        <name>Zn(2+)</name>
        <dbReference type="ChEBI" id="CHEBI:29105"/>
    </cofactor>
    <text evidence="15 17">Binds 1 zinc ion per subunit.</text>
</comment>
<dbReference type="FunFam" id="3.30.540.30:FF:000002">
    <property type="entry name" value="Dipeptidyl peptidase 3"/>
    <property type="match status" value="1"/>
</dbReference>
<keyword evidence="8 15" id="KW-0645">Protease</keyword>
<reference evidence="18" key="1">
    <citation type="submission" date="2023-03" db="EMBL/GenBank/DDBJ databases">
        <title>Massive genome expansion in bonnet fungi (Mycena s.s.) driven by repeated elements and novel gene families across ecological guilds.</title>
        <authorList>
            <consortium name="Lawrence Berkeley National Laboratory"/>
            <person name="Harder C.B."/>
            <person name="Miyauchi S."/>
            <person name="Viragh M."/>
            <person name="Kuo A."/>
            <person name="Thoen E."/>
            <person name="Andreopoulos B."/>
            <person name="Lu D."/>
            <person name="Skrede I."/>
            <person name="Drula E."/>
            <person name="Henrissat B."/>
            <person name="Morin E."/>
            <person name="Kohler A."/>
            <person name="Barry K."/>
            <person name="LaButti K."/>
            <person name="Morin E."/>
            <person name="Salamov A."/>
            <person name="Lipzen A."/>
            <person name="Mereny Z."/>
            <person name="Hegedus B."/>
            <person name="Baldrian P."/>
            <person name="Stursova M."/>
            <person name="Weitz H."/>
            <person name="Taylor A."/>
            <person name="Grigoriev I.V."/>
            <person name="Nagy L.G."/>
            <person name="Martin F."/>
            <person name="Kauserud H."/>
        </authorList>
    </citation>
    <scope>NUCLEOTIDE SEQUENCE</scope>
    <source>
        <strain evidence="18">CBHHK173m</strain>
    </source>
</reference>
<dbReference type="InterPro" id="IPR039461">
    <property type="entry name" value="Peptidase_M49"/>
</dbReference>
<feature type="binding site" evidence="17">
    <location>
        <position position="504"/>
    </location>
    <ligand>
        <name>Zn(2+)</name>
        <dbReference type="ChEBI" id="CHEBI:29105"/>
        <note>catalytic</note>
    </ligand>
</feature>
<feature type="binding site" evidence="17">
    <location>
        <position position="446"/>
    </location>
    <ligand>
        <name>Zn(2+)</name>
        <dbReference type="ChEBI" id="CHEBI:29105"/>
        <note>catalytic</note>
    </ligand>
</feature>